<reference evidence="3" key="1">
    <citation type="submission" date="2018-11" db="EMBL/GenBank/DDBJ databases">
        <title>Genome sequencing of a novel mesophilic and cellulolytic organism within the genus Hungateiclostridium.</title>
        <authorList>
            <person name="Rettenmaier R."/>
            <person name="Liebl W."/>
            <person name="Zverlov V."/>
        </authorList>
    </citation>
    <scope>NUCLEOTIDE SEQUENCE [LARGE SCALE GENOMIC DNA]</scope>
    <source>
        <strain evidence="3">N2K1</strain>
    </source>
</reference>
<dbReference type="Proteomes" id="UP000289166">
    <property type="component" value="Unassembled WGS sequence"/>
</dbReference>
<evidence type="ECO:0000259" key="1">
    <source>
        <dbReference type="PROSITE" id="PS51186"/>
    </source>
</evidence>
<dbReference type="EMBL" id="RLII01000001">
    <property type="protein sequence ID" value="RXE60605.1"/>
    <property type="molecule type" value="Genomic_DNA"/>
</dbReference>
<dbReference type="Pfam" id="PF13302">
    <property type="entry name" value="Acetyltransf_3"/>
    <property type="match status" value="1"/>
</dbReference>
<proteinExistence type="predicted"/>
<sequence length="176" mass="20417">MYIELSTERLILRPLSILDLQTVNEYASDAENTKYMIHFPHRSIEETRSFLASVSAQWQKEEPSYYEFAILYDSIHIGAVCVYLNEDKTEGELGWILNKKYWGKGFATEAALAIKEFAMKQLKVKKLVAHCDCRNLNSVHVMERIGLSFDSKGERKYPDERGMAREFKYSCVIIDT</sequence>
<dbReference type="AlphaFoldDB" id="A0A4Q0I9F5"/>
<accession>A0A4Q0I9F5</accession>
<dbReference type="Gene3D" id="3.40.630.30">
    <property type="match status" value="1"/>
</dbReference>
<evidence type="ECO:0000313" key="2">
    <source>
        <dbReference type="EMBL" id="RXE60605.1"/>
    </source>
</evidence>
<dbReference type="InterPro" id="IPR016181">
    <property type="entry name" value="Acyl_CoA_acyltransferase"/>
</dbReference>
<dbReference type="PANTHER" id="PTHR43792">
    <property type="entry name" value="GNAT FAMILY, PUTATIVE (AFU_ORTHOLOGUE AFUA_3G00765)-RELATED-RELATED"/>
    <property type="match status" value="1"/>
</dbReference>
<name>A0A4Q0I9F5_9FIRM</name>
<feature type="domain" description="N-acetyltransferase" evidence="1">
    <location>
        <begin position="10"/>
        <end position="168"/>
    </location>
</feature>
<comment type="caution">
    <text evidence="2">The sequence shown here is derived from an EMBL/GenBank/DDBJ whole genome shotgun (WGS) entry which is preliminary data.</text>
</comment>
<keyword evidence="3" id="KW-1185">Reference proteome</keyword>
<protein>
    <submittedName>
        <fullName evidence="2">N-acetyltransferase</fullName>
    </submittedName>
</protein>
<evidence type="ECO:0000313" key="3">
    <source>
        <dbReference type="Proteomes" id="UP000289166"/>
    </source>
</evidence>
<organism evidence="2 3">
    <name type="scientific">Acetivibrio mesophilus</name>
    <dbReference type="NCBI Taxonomy" id="2487273"/>
    <lineage>
        <taxon>Bacteria</taxon>
        <taxon>Bacillati</taxon>
        <taxon>Bacillota</taxon>
        <taxon>Clostridia</taxon>
        <taxon>Eubacteriales</taxon>
        <taxon>Oscillospiraceae</taxon>
        <taxon>Acetivibrio</taxon>
    </lineage>
</organism>
<dbReference type="InterPro" id="IPR051531">
    <property type="entry name" value="N-acetyltransferase"/>
</dbReference>
<dbReference type="SUPFAM" id="SSF55729">
    <property type="entry name" value="Acyl-CoA N-acyltransferases (Nat)"/>
    <property type="match status" value="1"/>
</dbReference>
<keyword evidence="2" id="KW-0808">Transferase</keyword>
<dbReference type="InterPro" id="IPR000182">
    <property type="entry name" value="GNAT_dom"/>
</dbReference>
<dbReference type="GO" id="GO:0016747">
    <property type="term" value="F:acyltransferase activity, transferring groups other than amino-acyl groups"/>
    <property type="evidence" value="ECO:0007669"/>
    <property type="project" value="InterPro"/>
</dbReference>
<dbReference type="OrthoDB" id="9785602at2"/>
<dbReference type="RefSeq" id="WP_083225156.1">
    <property type="nucleotide sequence ID" value="NZ_RLII01000001.1"/>
</dbReference>
<gene>
    <name evidence="2" type="ORF">EFD62_01340</name>
</gene>
<dbReference type="PANTHER" id="PTHR43792:SF1">
    <property type="entry name" value="N-ACETYLTRANSFERASE DOMAIN-CONTAINING PROTEIN"/>
    <property type="match status" value="1"/>
</dbReference>
<dbReference type="PROSITE" id="PS51186">
    <property type="entry name" value="GNAT"/>
    <property type="match status" value="1"/>
</dbReference>